<dbReference type="RefSeq" id="WP_193155342.1">
    <property type="nucleotide sequence ID" value="NZ_AQGU01000025.1"/>
</dbReference>
<protein>
    <submittedName>
        <fullName evidence="1">Uncharacterized protein</fullName>
    </submittedName>
</protein>
<dbReference type="EMBL" id="AQGU01000025">
    <property type="protein sequence ID" value="MBE0359066.1"/>
    <property type="molecule type" value="Genomic_DNA"/>
</dbReference>
<reference evidence="1 2" key="1">
    <citation type="submission" date="2015-06" db="EMBL/GenBank/DDBJ databases">
        <title>Genome sequence of Pseudoalteromonas aliena.</title>
        <authorList>
            <person name="Xie B.-B."/>
            <person name="Rong J.-C."/>
            <person name="Qin Q.-L."/>
            <person name="Zhang Y.-Z."/>
        </authorList>
    </citation>
    <scope>NUCLEOTIDE SEQUENCE [LARGE SCALE GENOMIC DNA]</scope>
    <source>
        <strain evidence="1 2">SW19</strain>
    </source>
</reference>
<evidence type="ECO:0000313" key="1">
    <source>
        <dbReference type="EMBL" id="MBE0359066.1"/>
    </source>
</evidence>
<dbReference type="Proteomes" id="UP000648482">
    <property type="component" value="Unassembled WGS sequence"/>
</dbReference>
<sequence>MPIKIKLLFSFLLLGLLPAGIISVLSLYISAQGLEKQTYNQLSSISHIKSKQLYDYFKGTKTDLNLLIKNWESLSKHNPDLSISELTTVNHTWFDGFITDKGYYDLFVISPAGFIDYTVAKEADYLTSLKTGAYQTSGLATVFAKELG</sequence>
<organism evidence="1 2">
    <name type="scientific">Pseudoalteromonas aliena SW19</name>
    <dbReference type="NCBI Taxonomy" id="1314866"/>
    <lineage>
        <taxon>Bacteria</taxon>
        <taxon>Pseudomonadati</taxon>
        <taxon>Pseudomonadota</taxon>
        <taxon>Gammaproteobacteria</taxon>
        <taxon>Alteromonadales</taxon>
        <taxon>Pseudoalteromonadaceae</taxon>
        <taxon>Pseudoalteromonas</taxon>
    </lineage>
</organism>
<gene>
    <name evidence="1" type="ORF">PALI_a0261</name>
</gene>
<proteinExistence type="predicted"/>
<evidence type="ECO:0000313" key="2">
    <source>
        <dbReference type="Proteomes" id="UP000648482"/>
    </source>
</evidence>
<name>A0ABR9DZT1_9GAMM</name>
<keyword evidence="2" id="KW-1185">Reference proteome</keyword>
<accession>A0ABR9DZT1</accession>
<comment type="caution">
    <text evidence="1">The sequence shown here is derived from an EMBL/GenBank/DDBJ whole genome shotgun (WGS) entry which is preliminary data.</text>
</comment>